<dbReference type="Pfam" id="PF13812">
    <property type="entry name" value="PPR_3"/>
    <property type="match status" value="1"/>
</dbReference>
<proteinExistence type="predicted"/>
<dbReference type="EMBL" id="HBEA01013756">
    <property type="protein sequence ID" value="CAD8260984.1"/>
    <property type="molecule type" value="Transcribed_RNA"/>
</dbReference>
<dbReference type="InterPro" id="IPR011990">
    <property type="entry name" value="TPR-like_helical_dom_sf"/>
</dbReference>
<gene>
    <name evidence="3" type="ORF">PPYR1160_LOCUS10486</name>
    <name evidence="4" type="ORF">PPYR1160_LOCUS10487</name>
</gene>
<sequence>MLRGRARDCGFRVARAAASDLLPLTERLKASLSPVDRQSLKVVAEELVGRGLVSSSGLRMSRLVELAFSFDRNLPQRLECLQRFEDVGIRATPEAYHELVVATESAKGVLEAERVALEMIDAGLEPLRETWHLLVAKQDSPADRQRVLQAMLASRARPDKEIFGYLLGKDRTFEVALQEVQNAGGTINLYTCNALLDALAETRAPGAVEDLLAFMKEVKLRPSQYSYHALIAAQARSGSSDGAMRVLEMMSTDGLSPMAETYNCLAKNMALAGDFQGARRAVDGMDDVKGLIPNTETFNGILEGLSQHQDAQGTRDVLELMGQRAVDAGLQTFDAVQRVLQPDSKNTAGELDEVLAELEAKNVPIMREVWHHCMLTGFGAGGDGLKDTLLGMYKRMQVAAGDRPDRITYNIVLEWLSRNGHEEDADRVVQDMLHSGRLRPSSYTLRTLEKFPNLKRRTEEEVASRLAKREQDDRDEWQRRGWRAQRLAT</sequence>
<dbReference type="PANTHER" id="PTHR47447">
    <property type="entry name" value="OS03G0856100 PROTEIN"/>
    <property type="match status" value="1"/>
</dbReference>
<dbReference type="Pfam" id="PF01535">
    <property type="entry name" value="PPR"/>
    <property type="match status" value="1"/>
</dbReference>
<feature type="repeat" description="PPR" evidence="2">
    <location>
        <begin position="223"/>
        <end position="257"/>
    </location>
</feature>
<organism evidence="3">
    <name type="scientific">Pinguiococcus pyrenoidosus</name>
    <dbReference type="NCBI Taxonomy" id="172671"/>
    <lineage>
        <taxon>Eukaryota</taxon>
        <taxon>Sar</taxon>
        <taxon>Stramenopiles</taxon>
        <taxon>Ochrophyta</taxon>
        <taxon>Pinguiophyceae</taxon>
        <taxon>Pinguiochrysidales</taxon>
        <taxon>Pinguiochrysidaceae</taxon>
        <taxon>Pinguiococcus</taxon>
    </lineage>
</organism>
<keyword evidence="1" id="KW-0677">Repeat</keyword>
<evidence type="ECO:0008006" key="5">
    <source>
        <dbReference type="Google" id="ProtNLM"/>
    </source>
</evidence>
<dbReference type="NCBIfam" id="TIGR00756">
    <property type="entry name" value="PPR"/>
    <property type="match status" value="2"/>
</dbReference>
<name>A0A6U0VLC8_9STRA</name>
<feature type="repeat" description="PPR" evidence="2">
    <location>
        <begin position="188"/>
        <end position="222"/>
    </location>
</feature>
<dbReference type="PANTHER" id="PTHR47447:SF23">
    <property type="entry name" value="PENTACOTRIPEPTIDE-REPEAT REGION OF PRORP DOMAIN-CONTAINING PROTEIN"/>
    <property type="match status" value="1"/>
</dbReference>
<dbReference type="Gene3D" id="1.25.40.10">
    <property type="entry name" value="Tetratricopeptide repeat domain"/>
    <property type="match status" value="1"/>
</dbReference>
<evidence type="ECO:0000256" key="1">
    <source>
        <dbReference type="ARBA" id="ARBA00022737"/>
    </source>
</evidence>
<feature type="repeat" description="PPR" evidence="2">
    <location>
        <begin position="405"/>
        <end position="439"/>
    </location>
</feature>
<dbReference type="AlphaFoldDB" id="A0A6U0VLC8"/>
<dbReference type="PROSITE" id="PS51375">
    <property type="entry name" value="PPR"/>
    <property type="match status" value="3"/>
</dbReference>
<accession>A0A6U0VLC8</accession>
<dbReference type="EMBL" id="HBEA01013757">
    <property type="protein sequence ID" value="CAD8260985.1"/>
    <property type="molecule type" value="Transcribed_RNA"/>
</dbReference>
<evidence type="ECO:0000313" key="3">
    <source>
        <dbReference type="EMBL" id="CAD8260984.1"/>
    </source>
</evidence>
<protein>
    <recommendedName>
        <fullName evidence="5">Pentacotripeptide-repeat region of PRORP domain-containing protein</fullName>
    </recommendedName>
</protein>
<evidence type="ECO:0000313" key="4">
    <source>
        <dbReference type="EMBL" id="CAD8260985.1"/>
    </source>
</evidence>
<reference evidence="3" key="1">
    <citation type="submission" date="2021-01" db="EMBL/GenBank/DDBJ databases">
        <authorList>
            <person name="Corre E."/>
            <person name="Pelletier E."/>
            <person name="Niang G."/>
            <person name="Scheremetjew M."/>
            <person name="Finn R."/>
            <person name="Kale V."/>
            <person name="Holt S."/>
            <person name="Cochrane G."/>
            <person name="Meng A."/>
            <person name="Brown T."/>
            <person name="Cohen L."/>
        </authorList>
    </citation>
    <scope>NUCLEOTIDE SEQUENCE</scope>
    <source>
        <strain evidence="3">CCMP2078</strain>
    </source>
</reference>
<evidence type="ECO:0000256" key="2">
    <source>
        <dbReference type="PROSITE-ProRule" id="PRU00708"/>
    </source>
</evidence>
<dbReference type="InterPro" id="IPR002885">
    <property type="entry name" value="PPR_rpt"/>
</dbReference>